<evidence type="ECO:0000259" key="6">
    <source>
        <dbReference type="Pfam" id="PF02631"/>
    </source>
</evidence>
<comment type="function">
    <text evidence="5">Modulates RecA activity.</text>
</comment>
<dbReference type="RefSeq" id="WP_182173806.1">
    <property type="nucleotide sequence ID" value="NZ_CP059676.1"/>
</dbReference>
<proteinExistence type="inferred from homology"/>
<evidence type="ECO:0000313" key="8">
    <source>
        <dbReference type="EMBL" id="MBM9433126.1"/>
    </source>
</evidence>
<dbReference type="Pfam" id="PF02631">
    <property type="entry name" value="RecX_HTH2"/>
    <property type="match status" value="1"/>
</dbReference>
<evidence type="ECO:0000313" key="9">
    <source>
        <dbReference type="Proteomes" id="UP000705983"/>
    </source>
</evidence>
<evidence type="ECO:0000256" key="3">
    <source>
        <dbReference type="ARBA" id="ARBA00018111"/>
    </source>
</evidence>
<evidence type="ECO:0000256" key="4">
    <source>
        <dbReference type="ARBA" id="ARBA00022490"/>
    </source>
</evidence>
<comment type="caution">
    <text evidence="8">The sequence shown here is derived from an EMBL/GenBank/DDBJ whole genome shotgun (WGS) entry which is preliminary data.</text>
</comment>
<dbReference type="PANTHER" id="PTHR33602">
    <property type="entry name" value="REGULATORY PROTEIN RECX FAMILY PROTEIN"/>
    <property type="match status" value="1"/>
</dbReference>
<feature type="domain" description="RecX second three-helical" evidence="6">
    <location>
        <begin position="62"/>
        <end position="103"/>
    </location>
</feature>
<dbReference type="EMBL" id="JAFFJS010000003">
    <property type="protein sequence ID" value="MBM9433126.1"/>
    <property type="molecule type" value="Genomic_DNA"/>
</dbReference>
<gene>
    <name evidence="5" type="primary">recX</name>
    <name evidence="8" type="ORF">JVW63_05375</name>
</gene>
<dbReference type="InterPro" id="IPR053924">
    <property type="entry name" value="RecX_HTH_2nd"/>
</dbReference>
<feature type="domain" description="RecX third three-helical" evidence="7">
    <location>
        <begin position="109"/>
        <end position="156"/>
    </location>
</feature>
<reference evidence="9" key="1">
    <citation type="submission" date="2021-02" db="EMBL/GenBank/DDBJ databases">
        <title>Leucobacter sp. CX169.</title>
        <authorList>
            <person name="Cheng Y."/>
        </authorList>
    </citation>
    <scope>NUCLEOTIDE SEQUENCE [LARGE SCALE GENOMIC DNA]</scope>
    <source>
        <strain evidence="9">JY899</strain>
    </source>
</reference>
<protein>
    <recommendedName>
        <fullName evidence="3 5">Regulatory protein RecX</fullName>
    </recommendedName>
</protein>
<dbReference type="InterPro" id="IPR036388">
    <property type="entry name" value="WH-like_DNA-bd_sf"/>
</dbReference>
<sequence>MKVTGEETPDEFREKARAIVLRQLAMVDRSRQQLLDAQTSRGIPEEIALEIVDRFEEVGLVNDEKFAELLVRSRMAERPMSRVGLSRELSRKGIDRDVAEAALDSVSVEDEMSAALSLARKKARATEGLDPVVRRRRMYGTLARRGFNPEQIMRAVTIVLDDDIEDTSL</sequence>
<keyword evidence="9" id="KW-1185">Reference proteome</keyword>
<evidence type="ECO:0000256" key="5">
    <source>
        <dbReference type="HAMAP-Rule" id="MF_01114"/>
    </source>
</evidence>
<evidence type="ECO:0000256" key="1">
    <source>
        <dbReference type="ARBA" id="ARBA00004496"/>
    </source>
</evidence>
<dbReference type="Pfam" id="PF21981">
    <property type="entry name" value="RecX_HTH3"/>
    <property type="match status" value="1"/>
</dbReference>
<keyword evidence="4 5" id="KW-0963">Cytoplasm</keyword>
<accession>A0ABS2TEQ4</accession>
<dbReference type="HAMAP" id="MF_01114">
    <property type="entry name" value="RecX"/>
    <property type="match status" value="1"/>
</dbReference>
<dbReference type="InterPro" id="IPR053925">
    <property type="entry name" value="RecX_HTH_3rd"/>
</dbReference>
<comment type="subcellular location">
    <subcellularLocation>
        <location evidence="1 5">Cytoplasm</location>
    </subcellularLocation>
</comment>
<dbReference type="Gene3D" id="1.10.10.10">
    <property type="entry name" value="Winged helix-like DNA-binding domain superfamily/Winged helix DNA-binding domain"/>
    <property type="match status" value="2"/>
</dbReference>
<evidence type="ECO:0000256" key="2">
    <source>
        <dbReference type="ARBA" id="ARBA00009695"/>
    </source>
</evidence>
<comment type="similarity">
    <text evidence="2 5">Belongs to the RecX family.</text>
</comment>
<organism evidence="8 9">
    <name type="scientific">Flaviflexus equikiangi</name>
    <dbReference type="NCBI Taxonomy" id="2758573"/>
    <lineage>
        <taxon>Bacteria</taxon>
        <taxon>Bacillati</taxon>
        <taxon>Actinomycetota</taxon>
        <taxon>Actinomycetes</taxon>
        <taxon>Actinomycetales</taxon>
        <taxon>Actinomycetaceae</taxon>
        <taxon>Flaviflexus</taxon>
    </lineage>
</organism>
<dbReference type="InterPro" id="IPR003783">
    <property type="entry name" value="Regulatory_RecX"/>
</dbReference>
<dbReference type="PANTHER" id="PTHR33602:SF1">
    <property type="entry name" value="REGULATORY PROTEIN RECX FAMILY PROTEIN"/>
    <property type="match status" value="1"/>
</dbReference>
<dbReference type="Proteomes" id="UP000705983">
    <property type="component" value="Unassembled WGS sequence"/>
</dbReference>
<evidence type="ECO:0000259" key="7">
    <source>
        <dbReference type="Pfam" id="PF21981"/>
    </source>
</evidence>
<name>A0ABS2TEQ4_9ACTO</name>